<accession>A0ABV6JNF9</accession>
<evidence type="ECO:0008006" key="3">
    <source>
        <dbReference type="Google" id="ProtNLM"/>
    </source>
</evidence>
<evidence type="ECO:0000313" key="1">
    <source>
        <dbReference type="EMBL" id="MFC0407250.1"/>
    </source>
</evidence>
<reference evidence="1 2" key="1">
    <citation type="submission" date="2024-09" db="EMBL/GenBank/DDBJ databases">
        <authorList>
            <person name="Sun Q."/>
            <person name="Mori K."/>
        </authorList>
    </citation>
    <scope>NUCLEOTIDE SEQUENCE [LARGE SCALE GENOMIC DNA]</scope>
    <source>
        <strain evidence="1 2">TBRC 5777</strain>
    </source>
</reference>
<dbReference type="Proteomes" id="UP001589865">
    <property type="component" value="Unassembled WGS sequence"/>
</dbReference>
<proteinExistence type="predicted"/>
<name>A0ABV6JNF9_9PROT</name>
<dbReference type="EMBL" id="JBHLUN010000002">
    <property type="protein sequence ID" value="MFC0407250.1"/>
    <property type="molecule type" value="Genomic_DNA"/>
</dbReference>
<protein>
    <recommendedName>
        <fullName evidence="3">AntA/AntB antirepressor domain-containing protein</fullName>
    </recommendedName>
</protein>
<organism evidence="1 2">
    <name type="scientific">Roseomonas elaeocarpi</name>
    <dbReference type="NCBI Taxonomy" id="907779"/>
    <lineage>
        <taxon>Bacteria</taxon>
        <taxon>Pseudomonadati</taxon>
        <taxon>Pseudomonadota</taxon>
        <taxon>Alphaproteobacteria</taxon>
        <taxon>Acetobacterales</taxon>
        <taxon>Roseomonadaceae</taxon>
        <taxon>Roseomonas</taxon>
    </lineage>
</organism>
<gene>
    <name evidence="1" type="ORF">ACFFGY_03255</name>
</gene>
<evidence type="ECO:0000313" key="2">
    <source>
        <dbReference type="Proteomes" id="UP001589865"/>
    </source>
</evidence>
<dbReference type="RefSeq" id="WP_377042944.1">
    <property type="nucleotide sequence ID" value="NZ_JBHLUN010000002.1"/>
</dbReference>
<keyword evidence="2" id="KW-1185">Reference proteome</keyword>
<sequence>MIPGAGSRRRHRRKYAQGHLGEDTSFFFRGPDAKLNLRAHNLTLFVQMGEGLDEETWQHHRQQGDYSRWLRDCVKDEELAAEVEAVERSDAPFTEARAAMGDIIQRRYTVGRNSRKNDLFWSDASATFQSLRRPDLSAT</sequence>
<comment type="caution">
    <text evidence="1">The sequence shown here is derived from an EMBL/GenBank/DDBJ whole genome shotgun (WGS) entry which is preliminary data.</text>
</comment>